<keyword evidence="2" id="KW-0812">Transmembrane</keyword>
<evidence type="ECO:0000313" key="6">
    <source>
        <dbReference type="Proteomes" id="UP001153069"/>
    </source>
</evidence>
<evidence type="ECO:0000259" key="4">
    <source>
        <dbReference type="SMART" id="SM00306"/>
    </source>
</evidence>
<dbReference type="PANTHER" id="PTHR46706">
    <property type="entry name" value="PROTEIN QUA-1-RELATED"/>
    <property type="match status" value="1"/>
</dbReference>
<feature type="domain" description="Hint" evidence="4">
    <location>
        <begin position="196"/>
        <end position="303"/>
    </location>
</feature>
<comment type="caution">
    <text evidence="5">The sequence shown here is derived from an EMBL/GenBank/DDBJ whole genome shotgun (WGS) entry which is preliminary data.</text>
</comment>
<dbReference type="InterPro" id="IPR001767">
    <property type="entry name" value="Hedgehog_Hint"/>
</dbReference>
<dbReference type="CDD" id="cd00081">
    <property type="entry name" value="Hint"/>
    <property type="match status" value="1"/>
</dbReference>
<feature type="signal peptide" evidence="3">
    <location>
        <begin position="1"/>
        <end position="26"/>
    </location>
</feature>
<dbReference type="Proteomes" id="UP001153069">
    <property type="component" value="Unassembled WGS sequence"/>
</dbReference>
<evidence type="ECO:0000256" key="3">
    <source>
        <dbReference type="SAM" id="SignalP"/>
    </source>
</evidence>
<dbReference type="SUPFAM" id="SSF51294">
    <property type="entry name" value="Hedgehog/intein (Hint) domain"/>
    <property type="match status" value="1"/>
</dbReference>
<keyword evidence="6" id="KW-1185">Reference proteome</keyword>
<dbReference type="PANTHER" id="PTHR46706:SF12">
    <property type="entry name" value="PROTEIN QUA-1-RELATED"/>
    <property type="match status" value="1"/>
</dbReference>
<dbReference type="InterPro" id="IPR052140">
    <property type="entry name" value="Dev_Signal_Hedgehog-like"/>
</dbReference>
<organism evidence="5 6">
    <name type="scientific">Seminavis robusta</name>
    <dbReference type="NCBI Taxonomy" id="568900"/>
    <lineage>
        <taxon>Eukaryota</taxon>
        <taxon>Sar</taxon>
        <taxon>Stramenopiles</taxon>
        <taxon>Ochrophyta</taxon>
        <taxon>Bacillariophyta</taxon>
        <taxon>Bacillariophyceae</taxon>
        <taxon>Bacillariophycidae</taxon>
        <taxon>Naviculales</taxon>
        <taxon>Naviculaceae</taxon>
        <taxon>Seminavis</taxon>
    </lineage>
</organism>
<dbReference type="InterPro" id="IPR036844">
    <property type="entry name" value="Hint_dom_sf"/>
</dbReference>
<dbReference type="Gene3D" id="2.170.16.10">
    <property type="entry name" value="Hedgehog/Intein (Hint) domain"/>
    <property type="match status" value="1"/>
</dbReference>
<dbReference type="OrthoDB" id="5539at2759"/>
<dbReference type="Pfam" id="PF01079">
    <property type="entry name" value="Hint"/>
    <property type="match status" value="1"/>
</dbReference>
<gene>
    <name evidence="5" type="ORF">SEMRO_114_G056450.1</name>
</gene>
<dbReference type="EMBL" id="CAICTM010000113">
    <property type="protein sequence ID" value="CAB9501652.1"/>
    <property type="molecule type" value="Genomic_DNA"/>
</dbReference>
<evidence type="ECO:0000313" key="5">
    <source>
        <dbReference type="EMBL" id="CAB9501652.1"/>
    </source>
</evidence>
<feature type="region of interest" description="Disordered" evidence="1">
    <location>
        <begin position="142"/>
        <end position="193"/>
    </location>
</feature>
<feature type="chain" id="PRO_5040448399" description="Hint domain-containing protein" evidence="3">
    <location>
        <begin position="27"/>
        <end position="484"/>
    </location>
</feature>
<reference evidence="5" key="1">
    <citation type="submission" date="2020-06" db="EMBL/GenBank/DDBJ databases">
        <authorList>
            <consortium name="Plant Systems Biology data submission"/>
        </authorList>
    </citation>
    <scope>NUCLEOTIDE SEQUENCE</scope>
    <source>
        <strain evidence="5">D6</strain>
    </source>
</reference>
<dbReference type="InterPro" id="IPR003587">
    <property type="entry name" value="Hint_dom_N"/>
</dbReference>
<keyword evidence="2" id="KW-1133">Transmembrane helix</keyword>
<dbReference type="SMART" id="SM00306">
    <property type="entry name" value="HintN"/>
    <property type="match status" value="1"/>
</dbReference>
<feature type="compositionally biased region" description="Low complexity" evidence="1">
    <location>
        <begin position="142"/>
        <end position="185"/>
    </location>
</feature>
<proteinExistence type="predicted"/>
<name>A0A9N8DF63_9STRA</name>
<sequence length="484" mass="51943">MMYLNNNQNSLTILLLAGVTPAMIHSSDSCSFSTSGTTSEDGWYTTSSATVPFQMQAGGTATCTMDSNYNRGVIALKFNADATEDDSDARKFDTFPITLTEMFPDETMYLGYWLGSTFPLSPPTATGISWTLSCSCDLPVTESPTAAPTEVPTASPTAAPTVASTTAPTSSSTVASTTAPTSDSGDNGGNGGLSGMGCFSESTKVHVQNKGFTLMKDLQIGDNVLTGGGFGYQPVYSFGHRLEQDSLGLDFYQIYTQGSGDSDSPVVEMTGNHLIFIKDNDGNKERAVRADQVQVGDVLVSTTKKMDQQYAVSKVTTTSIPKGLYMPLTPDGSIVVAANDNDTSGIVASTYVSIANESPVIVERIHDVFGIDEQSLVHWWLSPYRLMCLGVSSRLCQEDNNRSDEGILTWLLQGREFAQWTESRGFFAFQLISVPTFGFFAFCNLVEQIILLPYHGGLFGYAIAAGVLVMSMAASGRSRKRKTA</sequence>
<keyword evidence="2" id="KW-0472">Membrane</keyword>
<evidence type="ECO:0000256" key="2">
    <source>
        <dbReference type="SAM" id="Phobius"/>
    </source>
</evidence>
<feature type="transmembrane region" description="Helical" evidence="2">
    <location>
        <begin position="452"/>
        <end position="474"/>
    </location>
</feature>
<dbReference type="AlphaFoldDB" id="A0A9N8DF63"/>
<dbReference type="GO" id="GO:0016540">
    <property type="term" value="P:protein autoprocessing"/>
    <property type="evidence" value="ECO:0007669"/>
    <property type="project" value="InterPro"/>
</dbReference>
<keyword evidence="3" id="KW-0732">Signal</keyword>
<evidence type="ECO:0000256" key="1">
    <source>
        <dbReference type="SAM" id="MobiDB-lite"/>
    </source>
</evidence>
<protein>
    <recommendedName>
        <fullName evidence="4">Hint domain-containing protein</fullName>
    </recommendedName>
</protein>
<accession>A0A9N8DF63</accession>